<protein>
    <submittedName>
        <fullName evidence="1">Uncharacterized protein</fullName>
    </submittedName>
</protein>
<dbReference type="AlphaFoldDB" id="A0A101M439"/>
<gene>
    <name evidence="1" type="ORF">ABT39_MTgene479</name>
</gene>
<keyword evidence="1" id="KW-0496">Mitochondrion</keyword>
<name>A0A101M439_PICGL</name>
<evidence type="ECO:0000313" key="1">
    <source>
        <dbReference type="EMBL" id="KUM50635.1"/>
    </source>
</evidence>
<dbReference type="EMBL" id="LKAM01000001">
    <property type="protein sequence ID" value="KUM50635.1"/>
    <property type="molecule type" value="Genomic_DNA"/>
</dbReference>
<organism evidence="1">
    <name type="scientific">Picea glauca</name>
    <name type="common">White spruce</name>
    <name type="synonym">Pinus glauca</name>
    <dbReference type="NCBI Taxonomy" id="3330"/>
    <lineage>
        <taxon>Eukaryota</taxon>
        <taxon>Viridiplantae</taxon>
        <taxon>Streptophyta</taxon>
        <taxon>Embryophyta</taxon>
        <taxon>Tracheophyta</taxon>
        <taxon>Spermatophyta</taxon>
        <taxon>Pinopsida</taxon>
        <taxon>Pinidae</taxon>
        <taxon>Conifers I</taxon>
        <taxon>Pinales</taxon>
        <taxon>Pinaceae</taxon>
        <taxon>Picea</taxon>
    </lineage>
</organism>
<proteinExistence type="predicted"/>
<sequence length="53" mass="6068">MVRHTMIPVNADQIVLLLLPFSFRSDAASWEPGIKHILLGKSKPQEEVRQDRV</sequence>
<geneLocation type="mitochondrion" evidence="1"/>
<comment type="caution">
    <text evidence="1">The sequence shown here is derived from an EMBL/GenBank/DDBJ whole genome shotgun (WGS) entry which is preliminary data.</text>
</comment>
<reference evidence="1" key="1">
    <citation type="journal article" date="2015" name="Genome Biol. Evol.">
        <title>Organellar Genomes of White Spruce (Picea glauca): Assembly and Annotation.</title>
        <authorList>
            <person name="Jackman S.D."/>
            <person name="Warren R.L."/>
            <person name="Gibb E.A."/>
            <person name="Vandervalk B.P."/>
            <person name="Mohamadi H."/>
            <person name="Chu J."/>
            <person name="Raymond A."/>
            <person name="Pleasance S."/>
            <person name="Coope R."/>
            <person name="Wildung M.R."/>
            <person name="Ritland C.E."/>
            <person name="Bousquet J."/>
            <person name="Jones S.J."/>
            <person name="Bohlmann J."/>
            <person name="Birol I."/>
        </authorList>
    </citation>
    <scope>NUCLEOTIDE SEQUENCE [LARGE SCALE GENOMIC DNA]</scope>
    <source>
        <tissue evidence="1">Flushing bud</tissue>
    </source>
</reference>
<accession>A0A101M439</accession>